<dbReference type="PANTHER" id="PTHR18964">
    <property type="entry name" value="ROK (REPRESSOR, ORF, KINASE) FAMILY"/>
    <property type="match status" value="1"/>
</dbReference>
<comment type="function">
    <text evidence="1">Transcriptional repressor of xylose-utilizing enzymes.</text>
</comment>
<dbReference type="RefSeq" id="WP_035807594.1">
    <property type="nucleotide sequence ID" value="NZ_CCSE01000001.1"/>
</dbReference>
<accession>A0A078LVA5</accession>
<evidence type="ECO:0000313" key="5">
    <source>
        <dbReference type="Proteomes" id="UP000044136"/>
    </source>
</evidence>
<dbReference type="eggNOG" id="COG1940">
    <property type="taxonomic scope" value="Bacteria"/>
</dbReference>
<comment type="similarity">
    <text evidence="2">Belongs to the ROK (NagC/XylR) family.</text>
</comment>
<evidence type="ECO:0000256" key="3">
    <source>
        <dbReference type="ARBA" id="ARBA00022629"/>
    </source>
</evidence>
<keyword evidence="5" id="KW-1185">Reference proteome</keyword>
<protein>
    <submittedName>
        <fullName evidence="4">N-acetylglucosamine repressor</fullName>
    </submittedName>
</protein>
<evidence type="ECO:0000313" key="4">
    <source>
        <dbReference type="EMBL" id="CDZ99128.1"/>
    </source>
</evidence>
<dbReference type="SUPFAM" id="SSF46785">
    <property type="entry name" value="Winged helix' DNA-binding domain"/>
    <property type="match status" value="1"/>
</dbReference>
<dbReference type="Gene3D" id="3.30.420.40">
    <property type="match status" value="2"/>
</dbReference>
<dbReference type="Gene3D" id="1.10.10.10">
    <property type="entry name" value="Winged helix-like DNA-binding domain superfamily/Winged helix DNA-binding domain"/>
    <property type="match status" value="1"/>
</dbReference>
<evidence type="ECO:0000256" key="1">
    <source>
        <dbReference type="ARBA" id="ARBA00002486"/>
    </source>
</evidence>
<dbReference type="EMBL" id="CCSE01000001">
    <property type="protein sequence ID" value="CDZ99128.1"/>
    <property type="molecule type" value="Genomic_DNA"/>
</dbReference>
<dbReference type="InterPro" id="IPR036388">
    <property type="entry name" value="WH-like_DNA-bd_sf"/>
</dbReference>
<dbReference type="PANTHER" id="PTHR18964:SF149">
    <property type="entry name" value="BIFUNCTIONAL UDP-N-ACETYLGLUCOSAMINE 2-EPIMERASE_N-ACETYLMANNOSAMINE KINASE"/>
    <property type="match status" value="1"/>
</dbReference>
<dbReference type="InterPro" id="IPR043129">
    <property type="entry name" value="ATPase_NBD"/>
</dbReference>
<dbReference type="InterPro" id="IPR000600">
    <property type="entry name" value="ROK"/>
</dbReference>
<keyword evidence="3" id="KW-0119">Carbohydrate metabolism</keyword>
<dbReference type="AlphaFoldDB" id="A0A078LVA5"/>
<dbReference type="SUPFAM" id="SSF53067">
    <property type="entry name" value="Actin-like ATPase domain"/>
    <property type="match status" value="1"/>
</dbReference>
<keyword evidence="3" id="KW-0859">Xylose metabolism</keyword>
<dbReference type="OrthoDB" id="9796533at2"/>
<dbReference type="InterPro" id="IPR036390">
    <property type="entry name" value="WH_DNA-bd_sf"/>
</dbReference>
<dbReference type="Pfam" id="PF00480">
    <property type="entry name" value="ROK"/>
    <property type="match status" value="1"/>
</dbReference>
<dbReference type="Pfam" id="PF13412">
    <property type="entry name" value="HTH_24"/>
    <property type="match status" value="1"/>
</dbReference>
<dbReference type="GO" id="GO:0042732">
    <property type="term" value="P:D-xylose metabolic process"/>
    <property type="evidence" value="ECO:0007669"/>
    <property type="project" value="UniProtKB-KW"/>
</dbReference>
<name>A0A078LVA5_9STAP</name>
<gene>
    <name evidence="4" type="primary">nagC</name>
    <name evidence="4" type="ORF">BN1048_00250</name>
</gene>
<sequence>MNKSIVNQQSIKQFNTNKILKLLTSTEMISRAQLAKQTGLNKATVSKITDELLNENLIIDLGYGMSSGGRKPKLLKFNPDAKYIAGIKIGGSDIYFTVMNLHLEAVFTERIEIDNSDTAVIAKLLQKSFNQALKELNISSDIIIEVAVAVPATVTLEGMIIHAPNIGWKNIDLSEEFKDVFNGIPINTFNEANAGALGALHHISDPENTNLVYVSAGIGIGTGIIISGNLYRGKMGLAGEFGHNVIVENGRQCHCGRKGCWERYASEQAFYDSLEKKGLKMDKSITKVLEELDNRNPAALDAMNELSSYMNIGLENVARAMSPDYIIIGNKLRHFKEHLDIHDDIQGSKVLFIDKDSHTTIEGMGFVIARKYLYRDRYENNRLKRTGQKSSENNLI</sequence>
<dbReference type="Proteomes" id="UP000044136">
    <property type="component" value="Unassembled WGS sequence"/>
</dbReference>
<dbReference type="STRING" id="1461582.BN1048_00250"/>
<proteinExistence type="inferred from homology"/>
<dbReference type="HOGENOM" id="CLU_036604_13_2_9"/>
<evidence type="ECO:0000256" key="2">
    <source>
        <dbReference type="ARBA" id="ARBA00006479"/>
    </source>
</evidence>
<organism evidence="4 5">
    <name type="scientific">Jeotgalicoccus saudimassiliensis</name>
    <dbReference type="NCBI Taxonomy" id="1461582"/>
    <lineage>
        <taxon>Bacteria</taxon>
        <taxon>Bacillati</taxon>
        <taxon>Bacillota</taxon>
        <taxon>Bacilli</taxon>
        <taxon>Bacillales</taxon>
        <taxon>Staphylococcaceae</taxon>
        <taxon>Jeotgalicoccus</taxon>
    </lineage>
</organism>
<reference evidence="4 5" key="1">
    <citation type="submission" date="2014-07" db="EMBL/GenBank/DDBJ databases">
        <authorList>
            <person name="Urmite Genomes Urmite Genomes"/>
        </authorList>
    </citation>
    <scope>NUCLEOTIDE SEQUENCE [LARGE SCALE GENOMIC DNA]</scope>
    <source>
        <strain evidence="4 5">13MG44_air</strain>
    </source>
</reference>